<sequence>MSYLLQKYNYALERWLNVREYNSRKKADHGRAVCIRKDRGKYRVIKNEQ</sequence>
<reference evidence="1 2" key="1">
    <citation type="submission" date="2019-03" db="EMBL/GenBank/DDBJ databases">
        <title>Genomic Encyclopedia of Type Strains, Phase III (KMG-III): the genomes of soil and plant-associated and newly described type strains.</title>
        <authorList>
            <person name="Whitman W."/>
        </authorList>
    </citation>
    <scope>NUCLEOTIDE SEQUENCE [LARGE SCALE GENOMIC DNA]</scope>
    <source>
        <strain evidence="1 2">CECT 7972</strain>
    </source>
</reference>
<organism evidence="1 2">
    <name type="scientific">Listeria rocourtiae</name>
    <dbReference type="NCBI Taxonomy" id="647910"/>
    <lineage>
        <taxon>Bacteria</taxon>
        <taxon>Bacillati</taxon>
        <taxon>Bacillota</taxon>
        <taxon>Bacilli</taxon>
        <taxon>Bacillales</taxon>
        <taxon>Listeriaceae</taxon>
        <taxon>Listeria</taxon>
    </lineage>
</organism>
<dbReference type="AlphaFoldDB" id="A0A4V3DPC0"/>
<dbReference type="EMBL" id="SNZK01000011">
    <property type="protein sequence ID" value="TDR51706.1"/>
    <property type="molecule type" value="Genomic_DNA"/>
</dbReference>
<name>A0A4V3DPC0_9LIST</name>
<comment type="caution">
    <text evidence="1">The sequence shown here is derived from an EMBL/GenBank/DDBJ whole genome shotgun (WGS) entry which is preliminary data.</text>
</comment>
<accession>A0A4V3DPC0</accession>
<gene>
    <name evidence="1" type="ORF">DFP96_11112</name>
</gene>
<evidence type="ECO:0000313" key="1">
    <source>
        <dbReference type="EMBL" id="TDR51706.1"/>
    </source>
</evidence>
<evidence type="ECO:0000313" key="2">
    <source>
        <dbReference type="Proteomes" id="UP000295558"/>
    </source>
</evidence>
<protein>
    <submittedName>
        <fullName evidence="1">Uncharacterized protein</fullName>
    </submittedName>
</protein>
<dbReference type="Proteomes" id="UP000295558">
    <property type="component" value="Unassembled WGS sequence"/>
</dbReference>
<proteinExistence type="predicted"/>
<keyword evidence="2" id="KW-1185">Reference proteome</keyword>